<dbReference type="Proteomes" id="UP000192929">
    <property type="component" value="Unassembled WGS sequence"/>
</dbReference>
<comment type="subcellular location">
    <subcellularLocation>
        <location evidence="1 7">Cytoplasm</location>
    </subcellularLocation>
</comment>
<comment type="function">
    <text evidence="7">Plays a role in the regulation of phosphate uptake.</text>
</comment>
<comment type="subunit">
    <text evidence="3 7">Homodimer.</text>
</comment>
<dbReference type="SUPFAM" id="SSF109755">
    <property type="entry name" value="PhoU-like"/>
    <property type="match status" value="1"/>
</dbReference>
<keyword evidence="6 7" id="KW-0592">Phosphate transport</keyword>
<comment type="similarity">
    <text evidence="2 7">Belongs to the PhoU family.</text>
</comment>
<dbReference type="Pfam" id="PF01895">
    <property type="entry name" value="PhoU"/>
    <property type="match status" value="2"/>
</dbReference>
<evidence type="ECO:0000256" key="4">
    <source>
        <dbReference type="ARBA" id="ARBA00022448"/>
    </source>
</evidence>
<proteinExistence type="inferred from homology"/>
<keyword evidence="4 7" id="KW-0813">Transport</keyword>
<evidence type="ECO:0000313" key="10">
    <source>
        <dbReference type="Proteomes" id="UP000192929"/>
    </source>
</evidence>
<dbReference type="InterPro" id="IPR026022">
    <property type="entry name" value="PhoU_dom"/>
</dbReference>
<dbReference type="GO" id="GO:0045936">
    <property type="term" value="P:negative regulation of phosphate metabolic process"/>
    <property type="evidence" value="ECO:0007669"/>
    <property type="project" value="InterPro"/>
</dbReference>
<dbReference type="NCBIfam" id="TIGR02135">
    <property type="entry name" value="phoU_full"/>
    <property type="match status" value="1"/>
</dbReference>
<evidence type="ECO:0000256" key="6">
    <source>
        <dbReference type="ARBA" id="ARBA00022592"/>
    </source>
</evidence>
<dbReference type="Gene3D" id="1.20.58.220">
    <property type="entry name" value="Phosphate transport system protein phou homolog 2, domain 2"/>
    <property type="match status" value="1"/>
</dbReference>
<protein>
    <recommendedName>
        <fullName evidence="7">Phosphate-specific transport system accessory protein PhoU</fullName>
    </recommendedName>
</protein>
<organism evidence="9 10">
    <name type="scientific">Kocuria marina subsp. indica</name>
    <dbReference type="NCBI Taxonomy" id="1049583"/>
    <lineage>
        <taxon>Bacteria</taxon>
        <taxon>Bacillati</taxon>
        <taxon>Actinomycetota</taxon>
        <taxon>Actinomycetes</taxon>
        <taxon>Micrococcales</taxon>
        <taxon>Micrococcaceae</taxon>
        <taxon>Kocuria</taxon>
    </lineage>
</organism>
<keyword evidence="5 7" id="KW-0963">Cytoplasm</keyword>
<dbReference type="GO" id="GO:0030643">
    <property type="term" value="P:intracellular phosphate ion homeostasis"/>
    <property type="evidence" value="ECO:0007669"/>
    <property type="project" value="InterPro"/>
</dbReference>
<evidence type="ECO:0000256" key="5">
    <source>
        <dbReference type="ARBA" id="ARBA00022490"/>
    </source>
</evidence>
<evidence type="ECO:0000259" key="8">
    <source>
        <dbReference type="Pfam" id="PF01895"/>
    </source>
</evidence>
<evidence type="ECO:0000256" key="7">
    <source>
        <dbReference type="PIRNR" id="PIRNR003107"/>
    </source>
</evidence>
<reference evidence="10" key="1">
    <citation type="submission" date="2017-04" db="EMBL/GenBank/DDBJ databases">
        <authorList>
            <person name="Varghese N."/>
            <person name="Submissions S."/>
        </authorList>
    </citation>
    <scope>NUCLEOTIDE SEQUENCE [LARGE SCALE GENOMIC DNA]</scope>
    <source>
        <strain evidence="10">NIO-1021</strain>
    </source>
</reference>
<dbReference type="FunFam" id="1.20.58.220:FF:000004">
    <property type="entry name" value="Phosphate-specific transport system accessory protein PhoU"/>
    <property type="match status" value="1"/>
</dbReference>
<dbReference type="InterPro" id="IPR038078">
    <property type="entry name" value="PhoU-like_sf"/>
</dbReference>
<keyword evidence="10" id="KW-1185">Reference proteome</keyword>
<dbReference type="GO" id="GO:0005737">
    <property type="term" value="C:cytoplasm"/>
    <property type="evidence" value="ECO:0007669"/>
    <property type="project" value="UniProtKB-SubCell"/>
</dbReference>
<sequence>MNERTPPVRKVFQAELHQVGEELIQIATLVQQALGSARTAFLDADIQVAEEVISNDARIDFLQNDLDERSIDILALQSPVASDLRMIVGALRMSASLERMGDLARHLAQLARLRFPEPVLPEAMRGHFEEMFDIDARLVERVISVLEDRDISEADQIFALKSELNLKHQQVFEMLADPNWDSSVPTAVDVTLASRYLERIGDHGVSVARKVSYLVTGDWAPATDSHPTGHGHIGADAGE</sequence>
<dbReference type="AlphaFoldDB" id="A0A1X7E267"/>
<dbReference type="InterPro" id="IPR028366">
    <property type="entry name" value="PhoU"/>
</dbReference>
<evidence type="ECO:0000256" key="3">
    <source>
        <dbReference type="ARBA" id="ARBA00011738"/>
    </source>
</evidence>
<evidence type="ECO:0000256" key="2">
    <source>
        <dbReference type="ARBA" id="ARBA00008107"/>
    </source>
</evidence>
<dbReference type="PANTHER" id="PTHR42930:SF3">
    <property type="entry name" value="PHOSPHATE-SPECIFIC TRANSPORT SYSTEM ACCESSORY PROTEIN PHOU"/>
    <property type="match status" value="1"/>
</dbReference>
<gene>
    <name evidence="9" type="ORF">SAMN06296028_11923</name>
</gene>
<feature type="domain" description="PhoU" evidence="8">
    <location>
        <begin position="24"/>
        <end position="110"/>
    </location>
</feature>
<name>A0A1X7E267_9MICC</name>
<dbReference type="PANTHER" id="PTHR42930">
    <property type="entry name" value="PHOSPHATE-SPECIFIC TRANSPORT SYSTEM ACCESSORY PROTEIN PHOU"/>
    <property type="match status" value="1"/>
</dbReference>
<evidence type="ECO:0000313" key="9">
    <source>
        <dbReference type="EMBL" id="SMF25944.1"/>
    </source>
</evidence>
<accession>A0A1X7E267</accession>
<dbReference type="EMBL" id="FXAC01000019">
    <property type="protein sequence ID" value="SMF25944.1"/>
    <property type="molecule type" value="Genomic_DNA"/>
</dbReference>
<evidence type="ECO:0000256" key="1">
    <source>
        <dbReference type="ARBA" id="ARBA00004496"/>
    </source>
</evidence>
<dbReference type="PIRSF" id="PIRSF003107">
    <property type="entry name" value="PhoU"/>
    <property type="match status" value="1"/>
</dbReference>
<feature type="domain" description="PhoU" evidence="8">
    <location>
        <begin position="129"/>
        <end position="211"/>
    </location>
</feature>
<dbReference type="GO" id="GO:0006817">
    <property type="term" value="P:phosphate ion transport"/>
    <property type="evidence" value="ECO:0007669"/>
    <property type="project" value="UniProtKB-KW"/>
</dbReference>